<proteinExistence type="predicted"/>
<protein>
    <submittedName>
        <fullName evidence="2">Uncharacterized protein</fullName>
    </submittedName>
</protein>
<dbReference type="AlphaFoldDB" id="A0A9Q1IRQ8"/>
<reference evidence="2" key="1">
    <citation type="journal article" date="2023" name="Science">
        <title>Genome structures resolve the early diversification of teleost fishes.</title>
        <authorList>
            <person name="Parey E."/>
            <person name="Louis A."/>
            <person name="Montfort J."/>
            <person name="Bouchez O."/>
            <person name="Roques C."/>
            <person name="Iampietro C."/>
            <person name="Lluch J."/>
            <person name="Castinel A."/>
            <person name="Donnadieu C."/>
            <person name="Desvignes T."/>
            <person name="Floi Bucao C."/>
            <person name="Jouanno E."/>
            <person name="Wen M."/>
            <person name="Mejri S."/>
            <person name="Dirks R."/>
            <person name="Jansen H."/>
            <person name="Henkel C."/>
            <person name="Chen W.J."/>
            <person name="Zahm M."/>
            <person name="Cabau C."/>
            <person name="Klopp C."/>
            <person name="Thompson A.W."/>
            <person name="Robinson-Rechavi M."/>
            <person name="Braasch I."/>
            <person name="Lecointre G."/>
            <person name="Bobe J."/>
            <person name="Postlethwait J.H."/>
            <person name="Berthelot C."/>
            <person name="Roest Crollius H."/>
            <person name="Guiguen Y."/>
        </authorList>
    </citation>
    <scope>NUCLEOTIDE SEQUENCE</scope>
    <source>
        <strain evidence="2">WJC10195</strain>
    </source>
</reference>
<organism evidence="2 3">
    <name type="scientific">Synaphobranchus kaupii</name>
    <name type="common">Kaup's arrowtooth eel</name>
    <dbReference type="NCBI Taxonomy" id="118154"/>
    <lineage>
        <taxon>Eukaryota</taxon>
        <taxon>Metazoa</taxon>
        <taxon>Chordata</taxon>
        <taxon>Craniata</taxon>
        <taxon>Vertebrata</taxon>
        <taxon>Euteleostomi</taxon>
        <taxon>Actinopterygii</taxon>
        <taxon>Neopterygii</taxon>
        <taxon>Teleostei</taxon>
        <taxon>Anguilliformes</taxon>
        <taxon>Synaphobranchidae</taxon>
        <taxon>Synaphobranchus</taxon>
    </lineage>
</organism>
<accession>A0A9Q1IRQ8</accession>
<feature type="region of interest" description="Disordered" evidence="1">
    <location>
        <begin position="69"/>
        <end position="113"/>
    </location>
</feature>
<name>A0A9Q1IRQ8_SYNKA</name>
<dbReference type="OrthoDB" id="123207at2759"/>
<evidence type="ECO:0000313" key="2">
    <source>
        <dbReference type="EMBL" id="KAJ8352148.1"/>
    </source>
</evidence>
<feature type="compositionally biased region" description="Gly residues" evidence="1">
    <location>
        <begin position="84"/>
        <end position="94"/>
    </location>
</feature>
<comment type="caution">
    <text evidence="2">The sequence shown here is derived from an EMBL/GenBank/DDBJ whole genome shotgun (WGS) entry which is preliminary data.</text>
</comment>
<evidence type="ECO:0000256" key="1">
    <source>
        <dbReference type="SAM" id="MobiDB-lite"/>
    </source>
</evidence>
<sequence>MQRCVKNPDGTWLGQAISVPEPVLEYNRYMGGVDLLALIKYYSVSLHFVDIAVVNSFIIHKELAKLADVGKDSRTERDEDDAGGDSGSPTTGGGSREEATGLFPFSGHRRELL</sequence>
<evidence type="ECO:0000313" key="3">
    <source>
        <dbReference type="Proteomes" id="UP001152622"/>
    </source>
</evidence>
<dbReference type="EMBL" id="JAINUF010000008">
    <property type="protein sequence ID" value="KAJ8352148.1"/>
    <property type="molecule type" value="Genomic_DNA"/>
</dbReference>
<keyword evidence="3" id="KW-1185">Reference proteome</keyword>
<dbReference type="Proteomes" id="UP001152622">
    <property type="component" value="Chromosome 8"/>
</dbReference>
<gene>
    <name evidence="2" type="ORF">SKAU_G00236240</name>
</gene>